<comment type="caution">
    <text evidence="2">The sequence shown here is derived from an EMBL/GenBank/DDBJ whole genome shotgun (WGS) entry which is preliminary data.</text>
</comment>
<organism evidence="2 3">
    <name type="scientific">Mycena maculata</name>
    <dbReference type="NCBI Taxonomy" id="230809"/>
    <lineage>
        <taxon>Eukaryota</taxon>
        <taxon>Fungi</taxon>
        <taxon>Dikarya</taxon>
        <taxon>Basidiomycota</taxon>
        <taxon>Agaricomycotina</taxon>
        <taxon>Agaricomycetes</taxon>
        <taxon>Agaricomycetidae</taxon>
        <taxon>Agaricales</taxon>
        <taxon>Marasmiineae</taxon>
        <taxon>Mycenaceae</taxon>
        <taxon>Mycena</taxon>
    </lineage>
</organism>
<keyword evidence="2" id="KW-0378">Hydrolase</keyword>
<evidence type="ECO:0000313" key="2">
    <source>
        <dbReference type="EMBL" id="KAJ7768145.1"/>
    </source>
</evidence>
<dbReference type="InterPro" id="IPR050471">
    <property type="entry name" value="AB_hydrolase"/>
</dbReference>
<dbReference type="AlphaFoldDB" id="A0AAD7NML5"/>
<dbReference type="SUPFAM" id="SSF53474">
    <property type="entry name" value="alpha/beta-Hydrolases"/>
    <property type="match status" value="1"/>
</dbReference>
<dbReference type="Pfam" id="PF00561">
    <property type="entry name" value="Abhydrolase_1"/>
    <property type="match status" value="1"/>
</dbReference>
<sequence length="336" mass="36833">MPLVDLETIAGPGRFHYTLSTPTDANAKAIVEGIPTLILIHPVYLGSHVFHPIYADPMLRRFNLVAIDLRLHGRTSAKVENTYGRETAARDVLMLMGVLKLPPCHIMGVAMGACIALQMAVLAPEKVLSTFMFSPPPLKEPPGSAGGRQEIFDYWVAGFRDPANVDRMALEDAIVGSLQLAYNNIVSNMATSMLSLAISDAMRNWNPADFDSLHTVTVKFFLDLDPHPLADLARIRGPIALIHCSEDIAYPLHYCEEFLDLLHRAGLDAKIYIIDGAPHLGNVTHWRETNALLHDFLVDNSAGMVIPSAEPRVESPFHAALLRAGLQEGDSDDDSD</sequence>
<name>A0AAD7NML5_9AGAR</name>
<accession>A0AAD7NML5</accession>
<protein>
    <submittedName>
        <fullName evidence="2">Alpha/Beta hydrolase protein</fullName>
    </submittedName>
</protein>
<dbReference type="InterPro" id="IPR029058">
    <property type="entry name" value="AB_hydrolase_fold"/>
</dbReference>
<feature type="domain" description="AB hydrolase-1" evidence="1">
    <location>
        <begin position="35"/>
        <end position="261"/>
    </location>
</feature>
<evidence type="ECO:0000259" key="1">
    <source>
        <dbReference type="Pfam" id="PF00561"/>
    </source>
</evidence>
<gene>
    <name evidence="2" type="ORF">DFH07DRAFT_1008763</name>
</gene>
<dbReference type="Proteomes" id="UP001215280">
    <property type="component" value="Unassembled WGS sequence"/>
</dbReference>
<evidence type="ECO:0000313" key="3">
    <source>
        <dbReference type="Proteomes" id="UP001215280"/>
    </source>
</evidence>
<dbReference type="GO" id="GO:0046503">
    <property type="term" value="P:glycerolipid catabolic process"/>
    <property type="evidence" value="ECO:0007669"/>
    <property type="project" value="TreeGrafter"/>
</dbReference>
<dbReference type="PANTHER" id="PTHR43433:SF5">
    <property type="entry name" value="AB HYDROLASE-1 DOMAIN-CONTAINING PROTEIN"/>
    <property type="match status" value="1"/>
</dbReference>
<dbReference type="InterPro" id="IPR000073">
    <property type="entry name" value="AB_hydrolase_1"/>
</dbReference>
<dbReference type="GO" id="GO:0004806">
    <property type="term" value="F:triacylglycerol lipase activity"/>
    <property type="evidence" value="ECO:0007669"/>
    <property type="project" value="TreeGrafter"/>
</dbReference>
<dbReference type="PANTHER" id="PTHR43433">
    <property type="entry name" value="HYDROLASE, ALPHA/BETA FOLD FAMILY PROTEIN"/>
    <property type="match status" value="1"/>
</dbReference>
<reference evidence="2" key="1">
    <citation type="submission" date="2023-03" db="EMBL/GenBank/DDBJ databases">
        <title>Massive genome expansion in bonnet fungi (Mycena s.s.) driven by repeated elements and novel gene families across ecological guilds.</title>
        <authorList>
            <consortium name="Lawrence Berkeley National Laboratory"/>
            <person name="Harder C.B."/>
            <person name="Miyauchi S."/>
            <person name="Viragh M."/>
            <person name="Kuo A."/>
            <person name="Thoen E."/>
            <person name="Andreopoulos B."/>
            <person name="Lu D."/>
            <person name="Skrede I."/>
            <person name="Drula E."/>
            <person name="Henrissat B."/>
            <person name="Morin E."/>
            <person name="Kohler A."/>
            <person name="Barry K."/>
            <person name="LaButti K."/>
            <person name="Morin E."/>
            <person name="Salamov A."/>
            <person name="Lipzen A."/>
            <person name="Mereny Z."/>
            <person name="Hegedus B."/>
            <person name="Baldrian P."/>
            <person name="Stursova M."/>
            <person name="Weitz H."/>
            <person name="Taylor A."/>
            <person name="Grigoriev I.V."/>
            <person name="Nagy L.G."/>
            <person name="Martin F."/>
            <person name="Kauserud H."/>
        </authorList>
    </citation>
    <scope>NUCLEOTIDE SEQUENCE</scope>
    <source>
        <strain evidence="2">CBHHK188m</strain>
    </source>
</reference>
<dbReference type="Gene3D" id="3.40.50.1820">
    <property type="entry name" value="alpha/beta hydrolase"/>
    <property type="match status" value="1"/>
</dbReference>
<keyword evidence="3" id="KW-1185">Reference proteome</keyword>
<proteinExistence type="predicted"/>
<dbReference type="EMBL" id="JARJLG010000028">
    <property type="protein sequence ID" value="KAJ7768145.1"/>
    <property type="molecule type" value="Genomic_DNA"/>
</dbReference>